<dbReference type="KEGG" id="drc:G0Q07_11510"/>
<name>A0A6C0RFK1_9BACT</name>
<evidence type="ECO:0000256" key="6">
    <source>
        <dbReference type="ARBA" id="ARBA00022801"/>
    </source>
</evidence>
<feature type="domain" description="EngC GTPase" evidence="11">
    <location>
        <begin position="107"/>
        <end position="256"/>
    </location>
</feature>
<dbReference type="GO" id="GO:0005737">
    <property type="term" value="C:cytoplasm"/>
    <property type="evidence" value="ECO:0007669"/>
    <property type="project" value="UniProtKB-SubCell"/>
</dbReference>
<evidence type="ECO:0000256" key="1">
    <source>
        <dbReference type="ARBA" id="ARBA00022490"/>
    </source>
</evidence>
<reference evidence="13 14" key="1">
    <citation type="submission" date="2020-02" db="EMBL/GenBank/DDBJ databases">
        <title>Genome sequencing for Draconibacterium sp. strain M1.</title>
        <authorList>
            <person name="Park S.-J."/>
        </authorList>
    </citation>
    <scope>NUCLEOTIDE SEQUENCE [LARGE SCALE GENOMIC DNA]</scope>
    <source>
        <strain evidence="13 14">M1</strain>
    </source>
</reference>
<evidence type="ECO:0000313" key="13">
    <source>
        <dbReference type="EMBL" id="QIA08303.1"/>
    </source>
</evidence>
<feature type="binding site" evidence="10">
    <location>
        <position position="281"/>
    </location>
    <ligand>
        <name>Zn(2+)</name>
        <dbReference type="ChEBI" id="CHEBI:29105"/>
    </ligand>
</feature>
<comment type="cofactor">
    <cofactor evidence="10">
        <name>Zn(2+)</name>
        <dbReference type="ChEBI" id="CHEBI:29105"/>
    </cofactor>
    <text evidence="10">Binds 1 zinc ion per subunit.</text>
</comment>
<dbReference type="GO" id="GO:0003924">
    <property type="term" value="F:GTPase activity"/>
    <property type="evidence" value="ECO:0007669"/>
    <property type="project" value="UniProtKB-UniRule"/>
</dbReference>
<feature type="domain" description="CP-type G" evidence="12">
    <location>
        <begin position="98"/>
        <end position="258"/>
    </location>
</feature>
<dbReference type="PROSITE" id="PS50936">
    <property type="entry name" value="ENGC_GTPASE"/>
    <property type="match status" value="1"/>
</dbReference>
<dbReference type="HAMAP" id="MF_01820">
    <property type="entry name" value="GTPase_RsgA"/>
    <property type="match status" value="1"/>
</dbReference>
<dbReference type="NCBIfam" id="TIGR00157">
    <property type="entry name" value="ribosome small subunit-dependent GTPase A"/>
    <property type="match status" value="1"/>
</dbReference>
<dbReference type="InterPro" id="IPR012340">
    <property type="entry name" value="NA-bd_OB-fold"/>
</dbReference>
<evidence type="ECO:0000256" key="5">
    <source>
        <dbReference type="ARBA" id="ARBA00022741"/>
    </source>
</evidence>
<comment type="subunit">
    <text evidence="10">Monomer. Associates with 30S ribosomal subunit, binds 16S rRNA.</text>
</comment>
<dbReference type="InterPro" id="IPR010914">
    <property type="entry name" value="RsgA_GTPase_dom"/>
</dbReference>
<keyword evidence="3 10" id="KW-0479">Metal-binding</keyword>
<keyword evidence="7 10" id="KW-0862">Zinc</keyword>
<evidence type="ECO:0000256" key="9">
    <source>
        <dbReference type="ARBA" id="ARBA00023134"/>
    </source>
</evidence>
<evidence type="ECO:0000256" key="3">
    <source>
        <dbReference type="ARBA" id="ARBA00022723"/>
    </source>
</evidence>
<keyword evidence="2 10" id="KW-0690">Ribosome biogenesis</keyword>
<evidence type="ECO:0000256" key="10">
    <source>
        <dbReference type="HAMAP-Rule" id="MF_01820"/>
    </source>
</evidence>
<evidence type="ECO:0000256" key="8">
    <source>
        <dbReference type="ARBA" id="ARBA00022884"/>
    </source>
</evidence>
<dbReference type="InterPro" id="IPR030378">
    <property type="entry name" value="G_CP_dom"/>
</dbReference>
<dbReference type="PANTHER" id="PTHR32120:SF10">
    <property type="entry name" value="SMALL RIBOSOMAL SUBUNIT BIOGENESIS GTPASE RSGA"/>
    <property type="match status" value="1"/>
</dbReference>
<proteinExistence type="inferred from homology"/>
<keyword evidence="1 10" id="KW-0963">Cytoplasm</keyword>
<dbReference type="PANTHER" id="PTHR32120">
    <property type="entry name" value="SMALL RIBOSOMAL SUBUNIT BIOGENESIS GTPASE RSGA"/>
    <property type="match status" value="1"/>
</dbReference>
<dbReference type="Pfam" id="PF03193">
    <property type="entry name" value="RsgA_GTPase"/>
    <property type="match status" value="1"/>
</dbReference>
<dbReference type="Gene3D" id="1.10.40.50">
    <property type="entry name" value="Probable gtpase engc, domain 3"/>
    <property type="match status" value="1"/>
</dbReference>
<keyword evidence="14" id="KW-1185">Reference proteome</keyword>
<comment type="function">
    <text evidence="10">One of several proteins that assist in the late maturation steps of the functional core of the 30S ribosomal subunit. Helps release RbfA from mature subunits. May play a role in the assembly of ribosomal proteins into the subunit. Circularly permuted GTPase that catalyzes slow GTP hydrolysis, GTPase activity is stimulated by the 30S ribosomal subunit.</text>
</comment>
<dbReference type="SUPFAM" id="SSF50249">
    <property type="entry name" value="Nucleic acid-binding proteins"/>
    <property type="match status" value="1"/>
</dbReference>
<dbReference type="GO" id="GO:0046872">
    <property type="term" value="F:metal ion binding"/>
    <property type="evidence" value="ECO:0007669"/>
    <property type="project" value="UniProtKB-KW"/>
</dbReference>
<keyword evidence="5 10" id="KW-0547">Nucleotide-binding</keyword>
<dbReference type="EMBL" id="CP048409">
    <property type="protein sequence ID" value="QIA08303.1"/>
    <property type="molecule type" value="Genomic_DNA"/>
</dbReference>
<dbReference type="CDD" id="cd01854">
    <property type="entry name" value="YjeQ_EngC"/>
    <property type="match status" value="1"/>
</dbReference>
<keyword evidence="4 10" id="KW-0699">rRNA-binding</keyword>
<dbReference type="EC" id="3.6.1.-" evidence="10"/>
<dbReference type="SUPFAM" id="SSF52540">
    <property type="entry name" value="P-loop containing nucleoside triphosphate hydrolases"/>
    <property type="match status" value="1"/>
</dbReference>
<dbReference type="Proteomes" id="UP000474630">
    <property type="component" value="Chromosome"/>
</dbReference>
<dbReference type="AlphaFoldDB" id="A0A6C0RFK1"/>
<dbReference type="RefSeq" id="WP_163346224.1">
    <property type="nucleotide sequence ID" value="NZ_CP048409.1"/>
</dbReference>
<keyword evidence="6 10" id="KW-0378">Hydrolase</keyword>
<evidence type="ECO:0000259" key="11">
    <source>
        <dbReference type="PROSITE" id="PS50936"/>
    </source>
</evidence>
<dbReference type="InterPro" id="IPR004881">
    <property type="entry name" value="Ribosome_biogen_GTPase_RsgA"/>
</dbReference>
<dbReference type="GO" id="GO:0042274">
    <property type="term" value="P:ribosomal small subunit biogenesis"/>
    <property type="evidence" value="ECO:0007669"/>
    <property type="project" value="UniProtKB-UniRule"/>
</dbReference>
<evidence type="ECO:0000256" key="2">
    <source>
        <dbReference type="ARBA" id="ARBA00022517"/>
    </source>
</evidence>
<protein>
    <recommendedName>
        <fullName evidence="10">Small ribosomal subunit biogenesis GTPase RsgA</fullName>
        <ecNumber evidence="10">3.6.1.-</ecNumber>
    </recommendedName>
</protein>
<organism evidence="13 14">
    <name type="scientific">Draconibacterium halophilum</name>
    <dbReference type="NCBI Taxonomy" id="2706887"/>
    <lineage>
        <taxon>Bacteria</taxon>
        <taxon>Pseudomonadati</taxon>
        <taxon>Bacteroidota</taxon>
        <taxon>Bacteroidia</taxon>
        <taxon>Marinilabiliales</taxon>
        <taxon>Prolixibacteraceae</taxon>
        <taxon>Draconibacterium</taxon>
    </lineage>
</organism>
<evidence type="ECO:0000256" key="7">
    <source>
        <dbReference type="ARBA" id="ARBA00022833"/>
    </source>
</evidence>
<dbReference type="PROSITE" id="PS51721">
    <property type="entry name" value="G_CP"/>
    <property type="match status" value="1"/>
</dbReference>
<keyword evidence="9 10" id="KW-0342">GTP-binding</keyword>
<feature type="binding site" evidence="10">
    <location>
        <position position="288"/>
    </location>
    <ligand>
        <name>Zn(2+)</name>
        <dbReference type="ChEBI" id="CHEBI:29105"/>
    </ligand>
</feature>
<feature type="binding site" evidence="10">
    <location>
        <begin position="146"/>
        <end position="149"/>
    </location>
    <ligand>
        <name>GTP</name>
        <dbReference type="ChEBI" id="CHEBI:37565"/>
    </ligand>
</feature>
<evidence type="ECO:0000313" key="14">
    <source>
        <dbReference type="Proteomes" id="UP000474630"/>
    </source>
</evidence>
<comment type="subcellular location">
    <subcellularLocation>
        <location evidence="10">Cytoplasm</location>
    </subcellularLocation>
</comment>
<dbReference type="GO" id="GO:0005525">
    <property type="term" value="F:GTP binding"/>
    <property type="evidence" value="ECO:0007669"/>
    <property type="project" value="UniProtKB-UniRule"/>
</dbReference>
<dbReference type="InterPro" id="IPR027417">
    <property type="entry name" value="P-loop_NTPase"/>
</dbReference>
<comment type="similarity">
    <text evidence="10">Belongs to the TRAFAC class YlqF/YawG GTPase family. RsgA subfamily.</text>
</comment>
<sequence length="354" mass="39949">MKKQLLPVSIENYIKENGISLNELARVITVHKERYIIQGGTSVFKAEITGNIRFAAQSGADFPTVGDWVRFTPMDDENAIILEIFPRFSKLERQAVGKHGDIQLIAANVDVAFIVQAVGHDYNPNRLERYLAVCYAGNIQPVLVLSKTDLIEESECKELLDDVKKRIKNIKTIALSNETKQGFDLLKKELEAFKTYCFLGSSGVGKSTIINHLLDKEVLETRSISESTSKGRHTTSHRELFVLENDSIVIDTPGMRELGVTDSSDALEMTFDAISELTSECKFSDCNHSNKTGCAVLAAIESGELSEEVYQNYMKLKREQEYFSSTVYEKRQRDKEFGKMIKLVLSEKKRSKPR</sequence>
<accession>A0A6C0RFK1</accession>
<feature type="binding site" evidence="10">
    <location>
        <begin position="200"/>
        <end position="208"/>
    </location>
    <ligand>
        <name>GTP</name>
        <dbReference type="ChEBI" id="CHEBI:37565"/>
    </ligand>
</feature>
<dbReference type="GO" id="GO:0019843">
    <property type="term" value="F:rRNA binding"/>
    <property type="evidence" value="ECO:0007669"/>
    <property type="project" value="UniProtKB-KW"/>
</dbReference>
<dbReference type="Gene3D" id="3.40.50.300">
    <property type="entry name" value="P-loop containing nucleotide triphosphate hydrolases"/>
    <property type="match status" value="1"/>
</dbReference>
<gene>
    <name evidence="10 13" type="primary">rsgA</name>
    <name evidence="13" type="ORF">G0Q07_11510</name>
</gene>
<evidence type="ECO:0000256" key="4">
    <source>
        <dbReference type="ARBA" id="ARBA00022730"/>
    </source>
</evidence>
<evidence type="ECO:0000259" key="12">
    <source>
        <dbReference type="PROSITE" id="PS51721"/>
    </source>
</evidence>
<feature type="binding site" evidence="10">
    <location>
        <position position="286"/>
    </location>
    <ligand>
        <name>Zn(2+)</name>
        <dbReference type="ChEBI" id="CHEBI:29105"/>
    </ligand>
</feature>
<feature type="binding site" evidence="10">
    <location>
        <position position="294"/>
    </location>
    <ligand>
        <name>Zn(2+)</name>
        <dbReference type="ChEBI" id="CHEBI:29105"/>
    </ligand>
</feature>
<keyword evidence="8 10" id="KW-0694">RNA-binding</keyword>